<sequence length="187" mass="20752">MVEMDKTEKVFLTSNKAGVEKVVKDAGRYAFFMESTAIEYNTERNCKLHQVGGLLDSKGYAIGVKKGSNYTQLLSSGILKFQEKGILDELKRKWWKDERKENACDDEEEEESEGSVKPLTLANVGGVFIVLIVGCIVSMFISCYELIGSAMDLADDNNTSFCSELAGEIKFACSCKGTTKPVRKKED</sequence>
<evidence type="ECO:0000313" key="3">
    <source>
        <dbReference type="Proteomes" id="UP000708208"/>
    </source>
</evidence>
<dbReference type="InterPro" id="IPR015683">
    <property type="entry name" value="Ionotropic_Glu_rcpt"/>
</dbReference>
<evidence type="ECO:0000313" key="2">
    <source>
        <dbReference type="EMBL" id="CAG7819480.1"/>
    </source>
</evidence>
<keyword evidence="1" id="KW-0472">Membrane</keyword>
<keyword evidence="1" id="KW-1133">Transmembrane helix</keyword>
<dbReference type="FunFam" id="3.40.190.10:FF:000061">
    <property type="entry name" value="Glutamate receptor, ionotropic kainate"/>
    <property type="match status" value="1"/>
</dbReference>
<dbReference type="PANTHER" id="PTHR18966">
    <property type="entry name" value="IONOTROPIC GLUTAMATE RECEPTOR"/>
    <property type="match status" value="1"/>
</dbReference>
<proteinExistence type="predicted"/>
<comment type="caution">
    <text evidence="2">The sequence shown here is derived from an EMBL/GenBank/DDBJ whole genome shotgun (WGS) entry which is preliminary data.</text>
</comment>
<dbReference type="Proteomes" id="UP000708208">
    <property type="component" value="Unassembled WGS sequence"/>
</dbReference>
<gene>
    <name evidence="2" type="ORF">AFUS01_LOCUS29924</name>
</gene>
<keyword evidence="3" id="KW-1185">Reference proteome</keyword>
<accession>A0A8J2KQL9</accession>
<protein>
    <recommendedName>
        <fullName evidence="4">Ionotropic glutamate receptor C-terminal domain-containing protein</fullName>
    </recommendedName>
</protein>
<dbReference type="OrthoDB" id="5984008at2759"/>
<reference evidence="2" key="1">
    <citation type="submission" date="2021-06" db="EMBL/GenBank/DDBJ databases">
        <authorList>
            <person name="Hodson N. C."/>
            <person name="Mongue J. A."/>
            <person name="Jaron S. K."/>
        </authorList>
    </citation>
    <scope>NUCLEOTIDE SEQUENCE</scope>
</reference>
<feature type="transmembrane region" description="Helical" evidence="1">
    <location>
        <begin position="121"/>
        <end position="141"/>
    </location>
</feature>
<dbReference type="EMBL" id="CAJVCH010451110">
    <property type="protein sequence ID" value="CAG7819480.1"/>
    <property type="molecule type" value="Genomic_DNA"/>
</dbReference>
<feature type="non-terminal residue" evidence="2">
    <location>
        <position position="1"/>
    </location>
</feature>
<evidence type="ECO:0008006" key="4">
    <source>
        <dbReference type="Google" id="ProtNLM"/>
    </source>
</evidence>
<keyword evidence="1" id="KW-0812">Transmembrane</keyword>
<dbReference type="AlphaFoldDB" id="A0A8J2KQL9"/>
<name>A0A8J2KQL9_9HEXA</name>
<evidence type="ECO:0000256" key="1">
    <source>
        <dbReference type="SAM" id="Phobius"/>
    </source>
</evidence>
<organism evidence="2 3">
    <name type="scientific">Allacma fusca</name>
    <dbReference type="NCBI Taxonomy" id="39272"/>
    <lineage>
        <taxon>Eukaryota</taxon>
        <taxon>Metazoa</taxon>
        <taxon>Ecdysozoa</taxon>
        <taxon>Arthropoda</taxon>
        <taxon>Hexapoda</taxon>
        <taxon>Collembola</taxon>
        <taxon>Symphypleona</taxon>
        <taxon>Sminthuridae</taxon>
        <taxon>Allacma</taxon>
    </lineage>
</organism>